<accession>A0ACC3D4J8</accession>
<comment type="caution">
    <text evidence="1">The sequence shown here is derived from an EMBL/GenBank/DDBJ whole genome shotgun (WGS) entry which is preliminary data.</text>
</comment>
<reference evidence="1" key="1">
    <citation type="submission" date="2024-09" db="EMBL/GenBank/DDBJ databases">
        <title>Black Yeasts Isolated from many extreme environments.</title>
        <authorList>
            <person name="Coleine C."/>
            <person name="Stajich J.E."/>
            <person name="Selbmann L."/>
        </authorList>
    </citation>
    <scope>NUCLEOTIDE SEQUENCE</scope>
    <source>
        <strain evidence="1">CCFEE 5737</strain>
    </source>
</reference>
<organism evidence="1 2">
    <name type="scientific">Coniosporium uncinatum</name>
    <dbReference type="NCBI Taxonomy" id="93489"/>
    <lineage>
        <taxon>Eukaryota</taxon>
        <taxon>Fungi</taxon>
        <taxon>Dikarya</taxon>
        <taxon>Ascomycota</taxon>
        <taxon>Pezizomycotina</taxon>
        <taxon>Dothideomycetes</taxon>
        <taxon>Dothideomycetes incertae sedis</taxon>
        <taxon>Coniosporium</taxon>
    </lineage>
</organism>
<feature type="non-terminal residue" evidence="1">
    <location>
        <position position="116"/>
    </location>
</feature>
<dbReference type="Proteomes" id="UP001186974">
    <property type="component" value="Unassembled WGS sequence"/>
</dbReference>
<sequence>MQYIAPDTPKMLPTPSPSDSSPSRNEIQDTGTASNPVVLDDECMDSAQGTPQGQNMQQIQLAPWSNTSDQEHVGLSRNLTADSGGFPNGAVMTPVSNMPGLWFFGQPLYQLPFVSG</sequence>
<protein>
    <submittedName>
        <fullName evidence="1">Uncharacterized protein</fullName>
    </submittedName>
</protein>
<evidence type="ECO:0000313" key="2">
    <source>
        <dbReference type="Proteomes" id="UP001186974"/>
    </source>
</evidence>
<gene>
    <name evidence="1" type="ORF">LTS18_005443</name>
</gene>
<keyword evidence="2" id="KW-1185">Reference proteome</keyword>
<proteinExistence type="predicted"/>
<evidence type="ECO:0000313" key="1">
    <source>
        <dbReference type="EMBL" id="KAK3061779.1"/>
    </source>
</evidence>
<name>A0ACC3D4J8_9PEZI</name>
<dbReference type="EMBL" id="JAWDJW010007627">
    <property type="protein sequence ID" value="KAK3061779.1"/>
    <property type="molecule type" value="Genomic_DNA"/>
</dbReference>